<protein>
    <submittedName>
        <fullName evidence="1">Uncharacterized protein</fullName>
    </submittedName>
</protein>
<keyword evidence="2" id="KW-1185">Reference proteome</keyword>
<accession>A0A2R6WXU1</accession>
<reference evidence="2" key="1">
    <citation type="journal article" date="2017" name="Cell">
        <title>Insights into land plant evolution garnered from the Marchantia polymorpha genome.</title>
        <authorList>
            <person name="Bowman J.L."/>
            <person name="Kohchi T."/>
            <person name="Yamato K.T."/>
            <person name="Jenkins J."/>
            <person name="Shu S."/>
            <person name="Ishizaki K."/>
            <person name="Yamaoka S."/>
            <person name="Nishihama R."/>
            <person name="Nakamura Y."/>
            <person name="Berger F."/>
            <person name="Adam C."/>
            <person name="Aki S.S."/>
            <person name="Althoff F."/>
            <person name="Araki T."/>
            <person name="Arteaga-Vazquez M.A."/>
            <person name="Balasubrmanian S."/>
            <person name="Barry K."/>
            <person name="Bauer D."/>
            <person name="Boehm C.R."/>
            <person name="Briginshaw L."/>
            <person name="Caballero-Perez J."/>
            <person name="Catarino B."/>
            <person name="Chen F."/>
            <person name="Chiyoda S."/>
            <person name="Chovatia M."/>
            <person name="Davies K.M."/>
            <person name="Delmans M."/>
            <person name="Demura T."/>
            <person name="Dierschke T."/>
            <person name="Dolan L."/>
            <person name="Dorantes-Acosta A.E."/>
            <person name="Eklund D.M."/>
            <person name="Florent S.N."/>
            <person name="Flores-Sandoval E."/>
            <person name="Fujiyama A."/>
            <person name="Fukuzawa H."/>
            <person name="Galik B."/>
            <person name="Grimanelli D."/>
            <person name="Grimwood J."/>
            <person name="Grossniklaus U."/>
            <person name="Hamada T."/>
            <person name="Haseloff J."/>
            <person name="Hetherington A.J."/>
            <person name="Higo A."/>
            <person name="Hirakawa Y."/>
            <person name="Hundley H.N."/>
            <person name="Ikeda Y."/>
            <person name="Inoue K."/>
            <person name="Inoue S.I."/>
            <person name="Ishida S."/>
            <person name="Jia Q."/>
            <person name="Kakita M."/>
            <person name="Kanazawa T."/>
            <person name="Kawai Y."/>
            <person name="Kawashima T."/>
            <person name="Kennedy M."/>
            <person name="Kinose K."/>
            <person name="Kinoshita T."/>
            <person name="Kohara Y."/>
            <person name="Koide E."/>
            <person name="Komatsu K."/>
            <person name="Kopischke S."/>
            <person name="Kubo M."/>
            <person name="Kyozuka J."/>
            <person name="Lagercrantz U."/>
            <person name="Lin S.S."/>
            <person name="Lindquist E."/>
            <person name="Lipzen A.M."/>
            <person name="Lu C.W."/>
            <person name="De Luna E."/>
            <person name="Martienssen R.A."/>
            <person name="Minamino N."/>
            <person name="Mizutani M."/>
            <person name="Mizutani M."/>
            <person name="Mochizuki N."/>
            <person name="Monte I."/>
            <person name="Mosher R."/>
            <person name="Nagasaki H."/>
            <person name="Nakagami H."/>
            <person name="Naramoto S."/>
            <person name="Nishitani K."/>
            <person name="Ohtani M."/>
            <person name="Okamoto T."/>
            <person name="Okumura M."/>
            <person name="Phillips J."/>
            <person name="Pollak B."/>
            <person name="Reinders A."/>
            <person name="Rovekamp M."/>
            <person name="Sano R."/>
            <person name="Sawa S."/>
            <person name="Schmid M.W."/>
            <person name="Shirakawa M."/>
            <person name="Solano R."/>
            <person name="Spunde A."/>
            <person name="Suetsugu N."/>
            <person name="Sugano S."/>
            <person name="Sugiyama A."/>
            <person name="Sun R."/>
            <person name="Suzuki Y."/>
            <person name="Takenaka M."/>
            <person name="Takezawa D."/>
            <person name="Tomogane H."/>
            <person name="Tsuzuki M."/>
            <person name="Ueda T."/>
            <person name="Umeda M."/>
            <person name="Ward J.M."/>
            <person name="Watanabe Y."/>
            <person name="Yazaki K."/>
            <person name="Yokoyama R."/>
            <person name="Yoshitake Y."/>
            <person name="Yotsui I."/>
            <person name="Zachgo S."/>
            <person name="Schmutz J."/>
        </authorList>
    </citation>
    <scope>NUCLEOTIDE SEQUENCE [LARGE SCALE GENOMIC DNA]</scope>
    <source>
        <strain evidence="2">Tak-1</strain>
    </source>
</reference>
<dbReference type="EMBL" id="KZ772722">
    <property type="protein sequence ID" value="PTQ38675.1"/>
    <property type="molecule type" value="Genomic_DNA"/>
</dbReference>
<dbReference type="Proteomes" id="UP000244005">
    <property type="component" value="Unassembled WGS sequence"/>
</dbReference>
<gene>
    <name evidence="1" type="ORF">MARPO_0050s0119</name>
</gene>
<proteinExistence type="predicted"/>
<name>A0A2R6WXU1_MARPO</name>
<evidence type="ECO:0000313" key="1">
    <source>
        <dbReference type="EMBL" id="PTQ38675.1"/>
    </source>
</evidence>
<evidence type="ECO:0000313" key="2">
    <source>
        <dbReference type="Proteomes" id="UP000244005"/>
    </source>
</evidence>
<dbReference type="AlphaFoldDB" id="A0A2R6WXU1"/>
<organism evidence="1 2">
    <name type="scientific">Marchantia polymorpha</name>
    <name type="common">Common liverwort</name>
    <name type="synonym">Marchantia aquatica</name>
    <dbReference type="NCBI Taxonomy" id="3197"/>
    <lineage>
        <taxon>Eukaryota</taxon>
        <taxon>Viridiplantae</taxon>
        <taxon>Streptophyta</taxon>
        <taxon>Embryophyta</taxon>
        <taxon>Marchantiophyta</taxon>
        <taxon>Marchantiopsida</taxon>
        <taxon>Marchantiidae</taxon>
        <taxon>Marchantiales</taxon>
        <taxon>Marchantiaceae</taxon>
        <taxon>Marchantia</taxon>
    </lineage>
</organism>
<sequence length="83" mass="9234">MQLNAAFPSSRLATVPEQSLICILYTLEVVLQSSYTLARDQNLVVRVVYSKHIVSQEWNQFHSPCCTCLEVPILSSGLHSGVL</sequence>